<keyword evidence="1" id="KW-0472">Membrane</keyword>
<comment type="caution">
    <text evidence="2">The sequence shown here is derived from an EMBL/GenBank/DDBJ whole genome shotgun (WGS) entry which is preliminary data.</text>
</comment>
<name>A0ABT4RBV4_9ACTN</name>
<organism evidence="2 3">
    <name type="scientific">Solirubrobacter deserti</name>
    <dbReference type="NCBI Taxonomy" id="2282478"/>
    <lineage>
        <taxon>Bacteria</taxon>
        <taxon>Bacillati</taxon>
        <taxon>Actinomycetota</taxon>
        <taxon>Thermoleophilia</taxon>
        <taxon>Solirubrobacterales</taxon>
        <taxon>Solirubrobacteraceae</taxon>
        <taxon>Solirubrobacter</taxon>
    </lineage>
</organism>
<gene>
    <name evidence="2" type="ORF">OJ962_00775</name>
</gene>
<keyword evidence="1" id="KW-1133">Transmembrane helix</keyword>
<keyword evidence="3" id="KW-1185">Reference proteome</keyword>
<proteinExistence type="predicted"/>
<evidence type="ECO:0000313" key="2">
    <source>
        <dbReference type="EMBL" id="MDA0136013.1"/>
    </source>
</evidence>
<reference evidence="2" key="1">
    <citation type="submission" date="2022-10" db="EMBL/GenBank/DDBJ databases">
        <title>The WGS of Solirubrobacter sp. CPCC 204708.</title>
        <authorList>
            <person name="Jiang Z."/>
        </authorList>
    </citation>
    <scope>NUCLEOTIDE SEQUENCE</scope>
    <source>
        <strain evidence="2">CPCC 204708</strain>
    </source>
</reference>
<feature type="transmembrane region" description="Helical" evidence="1">
    <location>
        <begin position="7"/>
        <end position="24"/>
    </location>
</feature>
<protein>
    <submittedName>
        <fullName evidence="2">Uncharacterized protein</fullName>
    </submittedName>
</protein>
<evidence type="ECO:0000256" key="1">
    <source>
        <dbReference type="SAM" id="Phobius"/>
    </source>
</evidence>
<keyword evidence="1" id="KW-0812">Transmembrane</keyword>
<dbReference type="Proteomes" id="UP001147700">
    <property type="component" value="Unassembled WGS sequence"/>
</dbReference>
<accession>A0ABT4RBV4</accession>
<feature type="transmembrane region" description="Helical" evidence="1">
    <location>
        <begin position="30"/>
        <end position="47"/>
    </location>
</feature>
<sequence length="53" mass="5729">MDADRRDTILVVIAILGALLSFWIPMPWGAIPAAVTLLIAGAALIRSRRAKQD</sequence>
<evidence type="ECO:0000313" key="3">
    <source>
        <dbReference type="Proteomes" id="UP001147700"/>
    </source>
</evidence>
<dbReference type="RefSeq" id="WP_202954700.1">
    <property type="nucleotide sequence ID" value="NZ_JAPCID010000001.1"/>
</dbReference>
<dbReference type="EMBL" id="JAPCID010000001">
    <property type="protein sequence ID" value="MDA0136013.1"/>
    <property type="molecule type" value="Genomic_DNA"/>
</dbReference>